<dbReference type="SUPFAM" id="SSF50331">
    <property type="entry name" value="MOP-like"/>
    <property type="match status" value="1"/>
</dbReference>
<dbReference type="PANTHER" id="PTHR43875:SF15">
    <property type="entry name" value="TREHALOSE IMPORT ATP-BINDING PROTEIN SUGC"/>
    <property type="match status" value="1"/>
</dbReference>
<dbReference type="Pfam" id="PF00005">
    <property type="entry name" value="ABC_tran"/>
    <property type="match status" value="1"/>
</dbReference>
<evidence type="ECO:0000313" key="9">
    <source>
        <dbReference type="Proteomes" id="UP000199309"/>
    </source>
</evidence>
<dbReference type="FunFam" id="3.40.50.300:FF:000042">
    <property type="entry name" value="Maltose/maltodextrin ABC transporter, ATP-binding protein"/>
    <property type="match status" value="1"/>
</dbReference>
<dbReference type="GO" id="GO:0140359">
    <property type="term" value="F:ABC-type transporter activity"/>
    <property type="evidence" value="ECO:0007669"/>
    <property type="project" value="UniProtKB-ARBA"/>
</dbReference>
<evidence type="ECO:0000256" key="5">
    <source>
        <dbReference type="ARBA" id="ARBA00022967"/>
    </source>
</evidence>
<gene>
    <name evidence="8" type="ORF">SAMN05660299_02408</name>
</gene>
<dbReference type="STRING" id="349095.SAMN05660299_02408"/>
<dbReference type="GO" id="GO:0016887">
    <property type="term" value="F:ATP hydrolysis activity"/>
    <property type="evidence" value="ECO:0007669"/>
    <property type="project" value="InterPro"/>
</dbReference>
<protein>
    <submittedName>
        <fullName evidence="8">Multiple sugar transport system ATP-binding protein</fullName>
    </submittedName>
</protein>
<dbReference type="AlphaFoldDB" id="A0A1G9ZWC9"/>
<dbReference type="GO" id="GO:0055052">
    <property type="term" value="C:ATP-binding cassette (ABC) transporter complex, substrate-binding subunit-containing"/>
    <property type="evidence" value="ECO:0007669"/>
    <property type="project" value="TreeGrafter"/>
</dbReference>
<dbReference type="InterPro" id="IPR047641">
    <property type="entry name" value="ABC_transpr_MalK/UgpC-like"/>
</dbReference>
<dbReference type="PROSITE" id="PS50893">
    <property type="entry name" value="ABC_TRANSPORTER_2"/>
    <property type="match status" value="1"/>
</dbReference>
<dbReference type="InterPro" id="IPR008995">
    <property type="entry name" value="Mo/tungstate-bd_C_term_dom"/>
</dbReference>
<keyword evidence="1" id="KW-0813">Transport</keyword>
<keyword evidence="4 8" id="KW-0067">ATP-binding</keyword>
<dbReference type="InterPro" id="IPR027417">
    <property type="entry name" value="P-loop_NTPase"/>
</dbReference>
<keyword evidence="5" id="KW-1278">Translocase</keyword>
<dbReference type="Gene3D" id="2.40.50.100">
    <property type="match status" value="1"/>
</dbReference>
<evidence type="ECO:0000313" key="8">
    <source>
        <dbReference type="EMBL" id="SDN25434.1"/>
    </source>
</evidence>
<dbReference type="Pfam" id="PF17912">
    <property type="entry name" value="OB_MalK"/>
    <property type="match status" value="1"/>
</dbReference>
<dbReference type="GO" id="GO:0005524">
    <property type="term" value="F:ATP binding"/>
    <property type="evidence" value="ECO:0007669"/>
    <property type="project" value="UniProtKB-KW"/>
</dbReference>
<sequence>MHNIIFDNVSKSYGNKEVIKQLNFEIQEGERVVFLGPSGCGKSTTLRLVAGFEDITDGKLFMGGTCVNNMAPGKRNIAMVFQSYALFPHMDVWENIIFGLKIQKLGKKEIEKRAKDALEMLHLDGFEQRLVKSLSGGQKQRVALCRAIVKQSPYFLLDEPLSNLDAQLRQQARQNLVRIHEINKSTMIYVTHDQVEAMTVGQRIAVLRDGTLQQIATPREIYDNPSNAFVASFIGSPAMNLITADIVDGHLFIGKVAVPLPDRITAVLTGKHSVIVGIRPENIHITTDDRAMLKGSCRYTENTGNLQTTQLYLADGTAIFSQFAGETYEIKAGENVGIQFLWENVLFFDRETEINLYVREKGENKYGNYRN</sequence>
<evidence type="ECO:0000256" key="3">
    <source>
        <dbReference type="ARBA" id="ARBA00022741"/>
    </source>
</evidence>
<evidence type="ECO:0000256" key="6">
    <source>
        <dbReference type="ARBA" id="ARBA00023136"/>
    </source>
</evidence>
<name>A0A1G9ZWC9_9FIRM</name>
<proteinExistence type="predicted"/>
<accession>A0A1G9ZWC9</accession>
<evidence type="ECO:0000256" key="1">
    <source>
        <dbReference type="ARBA" id="ARBA00022448"/>
    </source>
</evidence>
<dbReference type="InterPro" id="IPR003439">
    <property type="entry name" value="ABC_transporter-like_ATP-bd"/>
</dbReference>
<keyword evidence="8" id="KW-0762">Sugar transport</keyword>
<dbReference type="PANTHER" id="PTHR43875">
    <property type="entry name" value="MALTODEXTRIN IMPORT ATP-BINDING PROTEIN MSMX"/>
    <property type="match status" value="1"/>
</dbReference>
<dbReference type="EMBL" id="FNHQ01000033">
    <property type="protein sequence ID" value="SDN25434.1"/>
    <property type="molecule type" value="Genomic_DNA"/>
</dbReference>
<evidence type="ECO:0000256" key="2">
    <source>
        <dbReference type="ARBA" id="ARBA00022475"/>
    </source>
</evidence>
<dbReference type="Proteomes" id="UP000199309">
    <property type="component" value="Unassembled WGS sequence"/>
</dbReference>
<evidence type="ECO:0000259" key="7">
    <source>
        <dbReference type="PROSITE" id="PS50893"/>
    </source>
</evidence>
<dbReference type="InterPro" id="IPR017871">
    <property type="entry name" value="ABC_transporter-like_CS"/>
</dbReference>
<reference evidence="8 9" key="1">
    <citation type="submission" date="2016-10" db="EMBL/GenBank/DDBJ databases">
        <authorList>
            <person name="de Groot N.N."/>
        </authorList>
    </citation>
    <scope>NUCLEOTIDE SEQUENCE [LARGE SCALE GENOMIC DNA]</scope>
    <source>
        <strain evidence="8 9">DSM 16981</strain>
    </source>
</reference>
<dbReference type="Gene3D" id="2.40.50.140">
    <property type="entry name" value="Nucleic acid-binding proteins"/>
    <property type="match status" value="1"/>
</dbReference>
<dbReference type="InterPro" id="IPR012340">
    <property type="entry name" value="NA-bd_OB-fold"/>
</dbReference>
<feature type="domain" description="ABC transporter" evidence="7">
    <location>
        <begin position="4"/>
        <end position="234"/>
    </location>
</feature>
<organism evidence="8 9">
    <name type="scientific">Megasphaera paucivorans</name>
    <dbReference type="NCBI Taxonomy" id="349095"/>
    <lineage>
        <taxon>Bacteria</taxon>
        <taxon>Bacillati</taxon>
        <taxon>Bacillota</taxon>
        <taxon>Negativicutes</taxon>
        <taxon>Veillonellales</taxon>
        <taxon>Veillonellaceae</taxon>
        <taxon>Megasphaera</taxon>
    </lineage>
</organism>
<keyword evidence="2" id="KW-1003">Cell membrane</keyword>
<dbReference type="OrthoDB" id="9780431at2"/>
<dbReference type="InterPro" id="IPR040582">
    <property type="entry name" value="OB_MalK-like"/>
</dbReference>
<dbReference type="PROSITE" id="PS00211">
    <property type="entry name" value="ABC_TRANSPORTER_1"/>
    <property type="match status" value="1"/>
</dbReference>
<keyword evidence="3" id="KW-0547">Nucleotide-binding</keyword>
<dbReference type="InterPro" id="IPR003593">
    <property type="entry name" value="AAA+_ATPase"/>
</dbReference>
<dbReference type="RefSeq" id="WP_091652290.1">
    <property type="nucleotide sequence ID" value="NZ_FNHQ01000033.1"/>
</dbReference>
<evidence type="ECO:0000256" key="4">
    <source>
        <dbReference type="ARBA" id="ARBA00022840"/>
    </source>
</evidence>
<keyword evidence="9" id="KW-1185">Reference proteome</keyword>
<keyword evidence="6" id="KW-0472">Membrane</keyword>
<dbReference type="Gene3D" id="3.40.50.300">
    <property type="entry name" value="P-loop containing nucleotide triphosphate hydrolases"/>
    <property type="match status" value="1"/>
</dbReference>
<dbReference type="SMART" id="SM00382">
    <property type="entry name" value="AAA"/>
    <property type="match status" value="1"/>
</dbReference>
<dbReference type="SUPFAM" id="SSF52540">
    <property type="entry name" value="P-loop containing nucleoside triphosphate hydrolases"/>
    <property type="match status" value="1"/>
</dbReference>